<dbReference type="Proteomes" id="UP000265520">
    <property type="component" value="Unassembled WGS sequence"/>
</dbReference>
<evidence type="ECO:0000313" key="3">
    <source>
        <dbReference type="EMBL" id="MCI35395.1"/>
    </source>
</evidence>
<keyword evidence="1" id="KW-0547">Nucleotide-binding</keyword>
<evidence type="ECO:0000313" key="4">
    <source>
        <dbReference type="Proteomes" id="UP000265520"/>
    </source>
</evidence>
<keyword evidence="2" id="KW-0067">ATP-binding</keyword>
<evidence type="ECO:0000256" key="2">
    <source>
        <dbReference type="ARBA" id="ARBA00022840"/>
    </source>
</evidence>
<name>A0A392RIH1_9FABA</name>
<dbReference type="GO" id="GO:0005524">
    <property type="term" value="F:ATP binding"/>
    <property type="evidence" value="ECO:0007669"/>
    <property type="project" value="UniProtKB-KW"/>
</dbReference>
<dbReference type="Pfam" id="PF00012">
    <property type="entry name" value="HSP70"/>
    <property type="match status" value="1"/>
</dbReference>
<proteinExistence type="predicted"/>
<dbReference type="InterPro" id="IPR013126">
    <property type="entry name" value="Hsp_70_fam"/>
</dbReference>
<dbReference type="SUPFAM" id="SSF100934">
    <property type="entry name" value="Heat shock protein 70kD (HSP70), C-terminal subdomain"/>
    <property type="match status" value="1"/>
</dbReference>
<dbReference type="EMBL" id="LXQA010222941">
    <property type="protein sequence ID" value="MCI35395.1"/>
    <property type="molecule type" value="Genomic_DNA"/>
</dbReference>
<dbReference type="Gene3D" id="1.20.1270.10">
    <property type="match status" value="1"/>
</dbReference>
<protein>
    <submittedName>
        <fullName evidence="3">Heat-shock protein</fullName>
    </submittedName>
</protein>
<comment type="caution">
    <text evidence="3">The sequence shown here is derived from an EMBL/GenBank/DDBJ whole genome shotgun (WGS) entry which is preliminary data.</text>
</comment>
<reference evidence="3 4" key="1">
    <citation type="journal article" date="2018" name="Front. Plant Sci.">
        <title>Red Clover (Trifolium pratense) and Zigzag Clover (T. medium) - A Picture of Genomic Similarities and Differences.</title>
        <authorList>
            <person name="Dluhosova J."/>
            <person name="Istvanek J."/>
            <person name="Nedelnik J."/>
            <person name="Repkova J."/>
        </authorList>
    </citation>
    <scope>NUCLEOTIDE SEQUENCE [LARGE SCALE GENOMIC DNA]</scope>
    <source>
        <strain evidence="4">cv. 10/8</strain>
        <tissue evidence="3">Leaf</tissue>
    </source>
</reference>
<dbReference type="InterPro" id="IPR029048">
    <property type="entry name" value="HSP70_C_sf"/>
</dbReference>
<sequence>MRRMVRDEERYKVEDEEATKKVKAKNLFENYVYEMRERVKKVEKVVEETIEWLDRNQLAEIDEFEFKKQELKKNMQFL</sequence>
<keyword evidence="4" id="KW-1185">Reference proteome</keyword>
<organism evidence="3 4">
    <name type="scientific">Trifolium medium</name>
    <dbReference type="NCBI Taxonomy" id="97028"/>
    <lineage>
        <taxon>Eukaryota</taxon>
        <taxon>Viridiplantae</taxon>
        <taxon>Streptophyta</taxon>
        <taxon>Embryophyta</taxon>
        <taxon>Tracheophyta</taxon>
        <taxon>Spermatophyta</taxon>
        <taxon>Magnoliopsida</taxon>
        <taxon>eudicotyledons</taxon>
        <taxon>Gunneridae</taxon>
        <taxon>Pentapetalae</taxon>
        <taxon>rosids</taxon>
        <taxon>fabids</taxon>
        <taxon>Fabales</taxon>
        <taxon>Fabaceae</taxon>
        <taxon>Papilionoideae</taxon>
        <taxon>50 kb inversion clade</taxon>
        <taxon>NPAAA clade</taxon>
        <taxon>Hologalegina</taxon>
        <taxon>IRL clade</taxon>
        <taxon>Trifolieae</taxon>
        <taxon>Trifolium</taxon>
    </lineage>
</organism>
<evidence type="ECO:0000256" key="1">
    <source>
        <dbReference type="ARBA" id="ARBA00022741"/>
    </source>
</evidence>
<accession>A0A392RIH1</accession>
<dbReference type="AlphaFoldDB" id="A0A392RIH1"/>
<dbReference type="GO" id="GO:0140662">
    <property type="term" value="F:ATP-dependent protein folding chaperone"/>
    <property type="evidence" value="ECO:0007669"/>
    <property type="project" value="InterPro"/>
</dbReference>